<sequence>MQQISSLLFLLATAAAADAHSIGIRASECKDVHVFLAKGNNEPYPGRQGKLAEAICDGYKSCDYEDILFNNPLEAPFCDSVTEGVVNGKKQITAYNKRCPDSKLVVSGYSQGGQVVGDILGGGGGVFFQDCVEDKIAGLSSKSRPGSSIVAAMIFGDTRHTAGQPYNVLTGADNNGLFPRPADQLANLASYGDVLQAYCVKTDPICAQGKDVKTHLNYFDVFTDEVADWVKERVKKAGGAAEGTAESSSTAKASTTQETTITTTMASETEATTMVVSKTIVSEAEDTISTATGLPSAVVTSLVEAASSAGQAAAAGASSTSTDNAAAPTGAPVDYTIPDPPLTGDGEAQCAKLRENLIATFSKDVEKPDEIAIVVSPMRRTLQTAMLSLDWLVEQGVKIEGNADWQENSDKACDTGSQVSSVAKDFPQVNFSTVDAVWPDKRSPAGRRYAYTKKSILARGKRALEDLHKRPEKFVFVVSHSGFLRLGVTGYWFFNSDYRVFNFESERGAEGELRITQQERTLAGGLGLSWKDPVALGGDLPEEDPETDPSAA</sequence>
<name>A0A395MN08_9HYPO</name>
<dbReference type="InterPro" id="IPR029058">
    <property type="entry name" value="AB_hydrolase_fold"/>
</dbReference>
<dbReference type="PANTHER" id="PTHR33630:SF13">
    <property type="entry name" value="ACETYLXYLAN ESTERASE"/>
    <property type="match status" value="1"/>
</dbReference>
<comment type="similarity">
    <text evidence="2 8">Belongs to the cutinase family.</text>
</comment>
<evidence type="ECO:0000256" key="1">
    <source>
        <dbReference type="ARBA" id="ARBA00004613"/>
    </source>
</evidence>
<dbReference type="SUPFAM" id="SSF53254">
    <property type="entry name" value="Phosphoglycerate mutase-like"/>
    <property type="match status" value="1"/>
</dbReference>
<dbReference type="InterPro" id="IPR013078">
    <property type="entry name" value="His_Pase_superF_clade-1"/>
</dbReference>
<dbReference type="EC" id="3.1.1.74" evidence="8"/>
<dbReference type="SMART" id="SM01110">
    <property type="entry name" value="Cutinase"/>
    <property type="match status" value="1"/>
</dbReference>
<dbReference type="PANTHER" id="PTHR33630">
    <property type="entry name" value="CUTINASE RV1984C-RELATED-RELATED"/>
    <property type="match status" value="1"/>
</dbReference>
<feature type="region of interest" description="Disordered" evidence="9">
    <location>
        <begin position="533"/>
        <end position="552"/>
    </location>
</feature>
<evidence type="ECO:0000256" key="6">
    <source>
        <dbReference type="ARBA" id="ARBA00022801"/>
    </source>
</evidence>
<accession>A0A395MN08</accession>
<dbReference type="InterPro" id="IPR043580">
    <property type="entry name" value="CUTINASE_1"/>
</dbReference>
<keyword evidence="4 8" id="KW-0964">Secreted</keyword>
<keyword evidence="6 8" id="KW-0378">Hydrolase</keyword>
<keyword evidence="5 8" id="KW-0732">Signal</keyword>
<keyword evidence="11" id="KW-1185">Reference proteome</keyword>
<evidence type="ECO:0000256" key="7">
    <source>
        <dbReference type="ARBA" id="ARBA00023157"/>
    </source>
</evidence>
<comment type="caution">
    <text evidence="10">The sequence shown here is derived from an EMBL/GenBank/DDBJ whole genome shotgun (WGS) entry which is preliminary data.</text>
</comment>
<feature type="compositionally biased region" description="Acidic residues" evidence="9">
    <location>
        <begin position="540"/>
        <end position="552"/>
    </location>
</feature>
<evidence type="ECO:0000256" key="8">
    <source>
        <dbReference type="RuleBase" id="RU361263"/>
    </source>
</evidence>
<dbReference type="Pfam" id="PF01083">
    <property type="entry name" value="Cutinase"/>
    <property type="match status" value="1"/>
</dbReference>
<feature type="compositionally biased region" description="Low complexity" evidence="9">
    <location>
        <begin position="316"/>
        <end position="327"/>
    </location>
</feature>
<evidence type="ECO:0000256" key="5">
    <source>
        <dbReference type="ARBA" id="ARBA00022729"/>
    </source>
</evidence>
<evidence type="ECO:0000313" key="10">
    <source>
        <dbReference type="EMBL" id="RFN49316.1"/>
    </source>
</evidence>
<keyword evidence="3 8" id="KW-0719">Serine esterase</keyword>
<evidence type="ECO:0000256" key="3">
    <source>
        <dbReference type="ARBA" id="ARBA00022487"/>
    </source>
</evidence>
<comment type="subcellular location">
    <subcellularLocation>
        <location evidence="1 8">Secreted</location>
    </subcellularLocation>
</comment>
<dbReference type="InterPro" id="IPR000675">
    <property type="entry name" value="Cutinase/axe"/>
</dbReference>
<evidence type="ECO:0000256" key="9">
    <source>
        <dbReference type="SAM" id="MobiDB-lite"/>
    </source>
</evidence>
<dbReference type="PROSITE" id="PS00155">
    <property type="entry name" value="CUTINASE_1"/>
    <property type="match status" value="1"/>
</dbReference>
<feature type="chain" id="PRO_5017105488" description="Cutinase" evidence="8">
    <location>
        <begin position="20"/>
        <end position="552"/>
    </location>
</feature>
<proteinExistence type="inferred from homology"/>
<dbReference type="Pfam" id="PF00300">
    <property type="entry name" value="His_Phos_1"/>
    <property type="match status" value="1"/>
</dbReference>
<dbReference type="GO" id="GO:0005576">
    <property type="term" value="C:extracellular region"/>
    <property type="evidence" value="ECO:0007669"/>
    <property type="project" value="UniProtKB-SubCell"/>
</dbReference>
<organism evidence="10 11">
    <name type="scientific">Fusarium flagelliforme</name>
    <dbReference type="NCBI Taxonomy" id="2675880"/>
    <lineage>
        <taxon>Eukaryota</taxon>
        <taxon>Fungi</taxon>
        <taxon>Dikarya</taxon>
        <taxon>Ascomycota</taxon>
        <taxon>Pezizomycotina</taxon>
        <taxon>Sordariomycetes</taxon>
        <taxon>Hypocreomycetidae</taxon>
        <taxon>Hypocreales</taxon>
        <taxon>Nectriaceae</taxon>
        <taxon>Fusarium</taxon>
        <taxon>Fusarium incarnatum-equiseti species complex</taxon>
    </lineage>
</organism>
<dbReference type="InterPro" id="IPR029033">
    <property type="entry name" value="His_PPase_superfam"/>
</dbReference>
<feature type="region of interest" description="Disordered" evidence="9">
    <location>
        <begin position="238"/>
        <end position="268"/>
    </location>
</feature>
<dbReference type="Gene3D" id="3.40.50.1820">
    <property type="entry name" value="alpha/beta hydrolase"/>
    <property type="match status" value="1"/>
</dbReference>
<feature type="signal peptide" evidence="8">
    <location>
        <begin position="1"/>
        <end position="19"/>
    </location>
</feature>
<protein>
    <recommendedName>
        <fullName evidence="8">Cutinase</fullName>
        <ecNumber evidence="8">3.1.1.74</ecNumber>
    </recommendedName>
</protein>
<gene>
    <name evidence="10" type="ORF">FIE12Z_6388</name>
</gene>
<feature type="region of interest" description="Disordered" evidence="9">
    <location>
        <begin position="316"/>
        <end position="344"/>
    </location>
</feature>
<dbReference type="GO" id="GO:0050525">
    <property type="term" value="F:cutinase activity"/>
    <property type="evidence" value="ECO:0007669"/>
    <property type="project" value="UniProtKB-UniRule"/>
</dbReference>
<keyword evidence="7" id="KW-1015">Disulfide bond</keyword>
<comment type="function">
    <text evidence="8">Catalyzes the hydrolysis of complex carboxylic polyesters found in the cell wall of plants. Degrades cutin, a macromolecule that forms the structure of the plant cuticle.</text>
</comment>
<dbReference type="EMBL" id="PXXK01000180">
    <property type="protein sequence ID" value="RFN49316.1"/>
    <property type="molecule type" value="Genomic_DNA"/>
</dbReference>
<dbReference type="SUPFAM" id="SSF53474">
    <property type="entry name" value="alpha/beta-Hydrolases"/>
    <property type="match status" value="1"/>
</dbReference>
<dbReference type="Proteomes" id="UP000265631">
    <property type="component" value="Unassembled WGS sequence"/>
</dbReference>
<evidence type="ECO:0000256" key="4">
    <source>
        <dbReference type="ARBA" id="ARBA00022525"/>
    </source>
</evidence>
<evidence type="ECO:0000256" key="2">
    <source>
        <dbReference type="ARBA" id="ARBA00007534"/>
    </source>
</evidence>
<comment type="catalytic activity">
    <reaction evidence="8">
        <text>cutin + H2O = cutin monomers.</text>
        <dbReference type="EC" id="3.1.1.74"/>
    </reaction>
</comment>
<evidence type="ECO:0000313" key="11">
    <source>
        <dbReference type="Proteomes" id="UP000265631"/>
    </source>
</evidence>
<dbReference type="AlphaFoldDB" id="A0A395MN08"/>
<reference evidence="10 11" key="1">
    <citation type="journal article" date="2018" name="PLoS Pathog.">
        <title>Evolution of structural diversity of trichothecenes, a family of toxins produced by plant pathogenic and entomopathogenic fungi.</title>
        <authorList>
            <person name="Proctor R.H."/>
            <person name="McCormick S.P."/>
            <person name="Kim H.S."/>
            <person name="Cardoza R.E."/>
            <person name="Stanley A.M."/>
            <person name="Lindo L."/>
            <person name="Kelly A."/>
            <person name="Brown D.W."/>
            <person name="Lee T."/>
            <person name="Vaughan M.M."/>
            <person name="Alexander N.J."/>
            <person name="Busman M."/>
            <person name="Gutierrez S."/>
        </authorList>
    </citation>
    <scope>NUCLEOTIDE SEQUENCE [LARGE SCALE GENOMIC DNA]</scope>
    <source>
        <strain evidence="10 11">NRRL 13405</strain>
    </source>
</reference>
<dbReference type="Gene3D" id="3.40.50.1240">
    <property type="entry name" value="Phosphoglycerate mutase-like"/>
    <property type="match status" value="1"/>
</dbReference>